<dbReference type="GO" id="GO:0016020">
    <property type="term" value="C:membrane"/>
    <property type="evidence" value="ECO:0007669"/>
    <property type="project" value="InterPro"/>
</dbReference>
<evidence type="ECO:0000256" key="1">
    <source>
        <dbReference type="SAM" id="Coils"/>
    </source>
</evidence>
<dbReference type="GO" id="GO:0017119">
    <property type="term" value="C:Golgi transport complex"/>
    <property type="evidence" value="ECO:0007669"/>
    <property type="project" value="TreeGrafter"/>
</dbReference>
<evidence type="ECO:0000259" key="3">
    <source>
        <dbReference type="Pfam" id="PF12022"/>
    </source>
</evidence>
<gene>
    <name evidence="4" type="ORF">CTAYLR_000999</name>
</gene>
<accession>A0AAD7XLM9</accession>
<feature type="domain" description="COG complex component COG2 C-terminal" evidence="3">
    <location>
        <begin position="339"/>
        <end position="650"/>
    </location>
</feature>
<dbReference type="AlphaFoldDB" id="A0AAD7XLM9"/>
<sequence length="700" mass="77467">MQRALEEERSAISEAMFELMSSKYGEFFRVAESLTLEVRESRDAFIELHGHLARALEEARSRRRELEAEVEKRRAARKQRREASAIERFEALLCELEKEEGDVERSAHASLSLRAQLSSAVEIVSDGSLVTKMHEFSQRVDEAEAATILGVEAAFERLCCASTNRASDDEGRRAALRAAAALGLGRRLEDRYGERLLGEFLAVTFTQGRLDGADRGSCAGLPSIYAATLDFVQERCGPALVACETAMAPGDPRPSLLAVDLVCNGVWRPIAAAICEKLASIFDLGIAATAHRCYSATFRFLEDLSRVATGETSATSARAAYVSRRLRAHPATRRLEANWNLPVYFELVKVDVVARLDAVLFPEKDDLVVVGGGEVSPSPFVRELLSCVDHIWEPDPAKNGAFLRPLAHDLVRLTFDVVSKTLRASAEALDADLAPHQLAQLAYDVHDLAAALNRATPPKVARALRGTDRALPEEAPIDAFFLALDQSALRPVRSIKTRALDRLADELSHKTAESLRAVKGVSAKYILTNEPRPVAPSDYLDRDAFRWLIDDFDNTWRDKLPTTTNFRASVSSRIMDAFSAMVKDVLDNALKVRDTLRKREEHKRNNRDTTTTTTNANNFRATSSSNSSGNDANAATTDTQKIAMQLMLDVDHLQARLDRFSQKDISHDRAAFDVSSLDRVRASLRDTISPPTASTYYSDF</sequence>
<feature type="region of interest" description="Disordered" evidence="2">
    <location>
        <begin position="597"/>
        <end position="634"/>
    </location>
</feature>
<dbReference type="GO" id="GO:0006891">
    <property type="term" value="P:intra-Golgi vesicle-mediated transport"/>
    <property type="evidence" value="ECO:0007669"/>
    <property type="project" value="TreeGrafter"/>
</dbReference>
<proteinExistence type="predicted"/>
<feature type="compositionally biased region" description="Low complexity" evidence="2">
    <location>
        <begin position="608"/>
        <end position="634"/>
    </location>
</feature>
<evidence type="ECO:0000313" key="4">
    <source>
        <dbReference type="EMBL" id="KAJ8604807.1"/>
    </source>
</evidence>
<keyword evidence="5" id="KW-1185">Reference proteome</keyword>
<feature type="compositionally biased region" description="Basic and acidic residues" evidence="2">
    <location>
        <begin position="597"/>
        <end position="607"/>
    </location>
</feature>
<reference evidence="4" key="1">
    <citation type="submission" date="2023-01" db="EMBL/GenBank/DDBJ databases">
        <title>Metagenome sequencing of chrysophaentin producing Chrysophaeum taylorii.</title>
        <authorList>
            <person name="Davison J."/>
            <person name="Bewley C."/>
        </authorList>
    </citation>
    <scope>NUCLEOTIDE SEQUENCE</scope>
    <source>
        <strain evidence="4">NIES-1699</strain>
    </source>
</reference>
<protein>
    <recommendedName>
        <fullName evidence="3">COG complex component COG2 C-terminal domain-containing protein</fullName>
    </recommendedName>
</protein>
<dbReference type="EMBL" id="JAQMWT010000322">
    <property type="protein sequence ID" value="KAJ8604807.1"/>
    <property type="molecule type" value="Genomic_DNA"/>
</dbReference>
<dbReference type="GO" id="GO:0007030">
    <property type="term" value="P:Golgi organization"/>
    <property type="evidence" value="ECO:0007669"/>
    <property type="project" value="InterPro"/>
</dbReference>
<name>A0AAD7XLM9_9STRA</name>
<feature type="coiled-coil region" evidence="1">
    <location>
        <begin position="49"/>
        <end position="76"/>
    </location>
</feature>
<keyword evidence="1" id="KW-0175">Coiled coil</keyword>
<dbReference type="PANTHER" id="PTHR12961:SF0">
    <property type="entry name" value="CONSERVED OLIGOMERIC GOLGI COMPLEX SUBUNIT 2"/>
    <property type="match status" value="1"/>
</dbReference>
<comment type="caution">
    <text evidence="4">The sequence shown here is derived from an EMBL/GenBank/DDBJ whole genome shotgun (WGS) entry which is preliminary data.</text>
</comment>
<dbReference type="InterPro" id="IPR009316">
    <property type="entry name" value="COG2"/>
</dbReference>
<dbReference type="InterPro" id="IPR024603">
    <property type="entry name" value="COG_complex_COG2_C"/>
</dbReference>
<dbReference type="Pfam" id="PF12022">
    <property type="entry name" value="COG2_C"/>
    <property type="match status" value="1"/>
</dbReference>
<evidence type="ECO:0000313" key="5">
    <source>
        <dbReference type="Proteomes" id="UP001230188"/>
    </source>
</evidence>
<dbReference type="GO" id="GO:0015031">
    <property type="term" value="P:protein transport"/>
    <property type="evidence" value="ECO:0007669"/>
    <property type="project" value="InterPro"/>
</dbReference>
<dbReference type="PANTHER" id="PTHR12961">
    <property type="entry name" value="CONSERVED OLIGOMERIC GOLGI COMPLEX COMPONENT 2"/>
    <property type="match status" value="1"/>
</dbReference>
<evidence type="ECO:0000256" key="2">
    <source>
        <dbReference type="SAM" id="MobiDB-lite"/>
    </source>
</evidence>
<dbReference type="Proteomes" id="UP001230188">
    <property type="component" value="Unassembled WGS sequence"/>
</dbReference>
<organism evidence="4 5">
    <name type="scientific">Chrysophaeum taylorii</name>
    <dbReference type="NCBI Taxonomy" id="2483200"/>
    <lineage>
        <taxon>Eukaryota</taxon>
        <taxon>Sar</taxon>
        <taxon>Stramenopiles</taxon>
        <taxon>Ochrophyta</taxon>
        <taxon>Pelagophyceae</taxon>
        <taxon>Pelagomonadales</taxon>
        <taxon>Pelagomonadaceae</taxon>
        <taxon>Chrysophaeum</taxon>
    </lineage>
</organism>